<evidence type="ECO:0000259" key="1">
    <source>
        <dbReference type="PROSITE" id="PS50943"/>
    </source>
</evidence>
<dbReference type="InterPro" id="IPR001387">
    <property type="entry name" value="Cro/C1-type_HTH"/>
</dbReference>
<accession>A0ABV5S8Y8</accession>
<dbReference type="Pfam" id="PF19054">
    <property type="entry name" value="DUF5753"/>
    <property type="match status" value="1"/>
</dbReference>
<name>A0ABV5S8Y8_9ACTN</name>
<evidence type="ECO:0000313" key="3">
    <source>
        <dbReference type="Proteomes" id="UP001589532"/>
    </source>
</evidence>
<dbReference type="InterPro" id="IPR010982">
    <property type="entry name" value="Lambda_DNA-bd_dom_sf"/>
</dbReference>
<dbReference type="Proteomes" id="UP001589532">
    <property type="component" value="Unassembled WGS sequence"/>
</dbReference>
<comment type="caution">
    <text evidence="2">The sequence shown here is derived from an EMBL/GenBank/DDBJ whole genome shotgun (WGS) entry which is preliminary data.</text>
</comment>
<dbReference type="EMBL" id="JBHMBW010000038">
    <property type="protein sequence ID" value="MFB9628135.1"/>
    <property type="molecule type" value="Genomic_DNA"/>
</dbReference>
<protein>
    <submittedName>
        <fullName evidence="2">Helix-turn-helix transcriptional regulator</fullName>
    </submittedName>
</protein>
<gene>
    <name evidence="2" type="ORF">ACFFSA_34045</name>
</gene>
<dbReference type="PROSITE" id="PS50943">
    <property type="entry name" value="HTH_CROC1"/>
    <property type="match status" value="1"/>
</dbReference>
<dbReference type="SUPFAM" id="SSF47413">
    <property type="entry name" value="lambda repressor-like DNA-binding domains"/>
    <property type="match status" value="1"/>
</dbReference>
<dbReference type="Gene3D" id="1.10.260.40">
    <property type="entry name" value="lambda repressor-like DNA-binding domains"/>
    <property type="match status" value="1"/>
</dbReference>
<organism evidence="2 3">
    <name type="scientific">Nonomuraea helvata</name>
    <dbReference type="NCBI Taxonomy" id="37484"/>
    <lineage>
        <taxon>Bacteria</taxon>
        <taxon>Bacillati</taxon>
        <taxon>Actinomycetota</taxon>
        <taxon>Actinomycetes</taxon>
        <taxon>Streptosporangiales</taxon>
        <taxon>Streptosporangiaceae</taxon>
        <taxon>Nonomuraea</taxon>
    </lineage>
</organism>
<evidence type="ECO:0000313" key="2">
    <source>
        <dbReference type="EMBL" id="MFB9628135.1"/>
    </source>
</evidence>
<proteinExistence type="predicted"/>
<feature type="domain" description="HTH cro/C1-type" evidence="1">
    <location>
        <begin position="20"/>
        <end position="78"/>
    </location>
</feature>
<dbReference type="RefSeq" id="WP_344990833.1">
    <property type="nucleotide sequence ID" value="NZ_BAAAXV010000005.1"/>
</dbReference>
<sequence>MTANGQESRLRARAEYGARMRKFRTSHGLSQERLAAAPGVTYSESQIGAVERGKRTPSEAFTEEIERVLGLNGELKELLPDIHTDLGPVWFRPWPGIEAAAHTIRTSEPLVIPGLLQTEGYAEQVLLGEPGTTREQVHKAVKVRLKRQAVFDEPNPPMYSTLIDESVLFRPIGGAEVMRKQLAHLVTVMKHPCITVRVVPLSAGMTTGLLGAFEIAQVDGSPDAAYLESALTGEVITHIDKVRALGVRWDALSSMAHPVNVSEKVIREMMERYGD</sequence>
<dbReference type="InterPro" id="IPR043917">
    <property type="entry name" value="DUF5753"/>
</dbReference>
<reference evidence="2 3" key="1">
    <citation type="submission" date="2024-09" db="EMBL/GenBank/DDBJ databases">
        <authorList>
            <person name="Sun Q."/>
            <person name="Mori K."/>
        </authorList>
    </citation>
    <scope>NUCLEOTIDE SEQUENCE [LARGE SCALE GENOMIC DNA]</scope>
    <source>
        <strain evidence="2 3">JCM 3143</strain>
    </source>
</reference>
<dbReference type="SMART" id="SM00530">
    <property type="entry name" value="HTH_XRE"/>
    <property type="match status" value="1"/>
</dbReference>
<keyword evidence="3" id="KW-1185">Reference proteome</keyword>
<dbReference type="CDD" id="cd00093">
    <property type="entry name" value="HTH_XRE"/>
    <property type="match status" value="1"/>
</dbReference>
<dbReference type="Pfam" id="PF13560">
    <property type="entry name" value="HTH_31"/>
    <property type="match status" value="1"/>
</dbReference>